<comment type="similarity">
    <text evidence="2">Belongs to the major facilitator superfamily. Sugar transporter (TC 2.A.1.1) family.</text>
</comment>
<dbReference type="PROSITE" id="PS00216">
    <property type="entry name" value="SUGAR_TRANSPORT_1"/>
    <property type="match status" value="1"/>
</dbReference>
<feature type="transmembrane region" description="Helical" evidence="9">
    <location>
        <begin position="164"/>
        <end position="181"/>
    </location>
</feature>
<dbReference type="InterPro" id="IPR005828">
    <property type="entry name" value="MFS_sugar_transport-like"/>
</dbReference>
<gene>
    <name evidence="11" type="ORF">I350_06238</name>
</gene>
<evidence type="ECO:0000256" key="2">
    <source>
        <dbReference type="ARBA" id="ARBA00010992"/>
    </source>
</evidence>
<evidence type="ECO:0000256" key="8">
    <source>
        <dbReference type="SAM" id="MobiDB-lite"/>
    </source>
</evidence>
<keyword evidence="4 9" id="KW-0812">Transmembrane</keyword>
<feature type="transmembrane region" description="Helical" evidence="9">
    <location>
        <begin position="193"/>
        <end position="212"/>
    </location>
</feature>
<evidence type="ECO:0000256" key="4">
    <source>
        <dbReference type="ARBA" id="ARBA00022692"/>
    </source>
</evidence>
<evidence type="ECO:0000256" key="3">
    <source>
        <dbReference type="ARBA" id="ARBA00022448"/>
    </source>
</evidence>
<feature type="transmembrane region" description="Helical" evidence="9">
    <location>
        <begin position="438"/>
        <end position="457"/>
    </location>
</feature>
<dbReference type="InterPro" id="IPR036259">
    <property type="entry name" value="MFS_trans_sf"/>
</dbReference>
<dbReference type="Gene3D" id="1.20.1250.20">
    <property type="entry name" value="MFS general substrate transporter like domains"/>
    <property type="match status" value="2"/>
</dbReference>
<dbReference type="InterPro" id="IPR005829">
    <property type="entry name" value="Sugar_transporter_CS"/>
</dbReference>
<proteinExistence type="inferred from homology"/>
<dbReference type="GO" id="GO:0015149">
    <property type="term" value="F:hexose transmembrane transporter activity"/>
    <property type="evidence" value="ECO:0007669"/>
    <property type="project" value="TreeGrafter"/>
</dbReference>
<dbReference type="OrthoDB" id="4540492at2759"/>
<dbReference type="InterPro" id="IPR020846">
    <property type="entry name" value="MFS_dom"/>
</dbReference>
<dbReference type="InterPro" id="IPR045263">
    <property type="entry name" value="GLUT"/>
</dbReference>
<comment type="subcellular location">
    <subcellularLocation>
        <location evidence="1">Membrane</location>
        <topology evidence="1">Multi-pass membrane protein</topology>
    </subcellularLocation>
</comment>
<dbReference type="Proteomes" id="UP000095149">
    <property type="component" value="Unassembled WGS sequence"/>
</dbReference>
<name>A0A1E3JKL9_9TREE</name>
<evidence type="ECO:0000256" key="9">
    <source>
        <dbReference type="SAM" id="Phobius"/>
    </source>
</evidence>
<sequence length="461" mass="47862">MSPRAAYLTIFWACLKNLHVLFIADRNLADGFHLSELNFPEQSITCTSASTTLLPECLSITPSLYSLITAIFTLGGLLGSLTSSNVVSQRGLNGGIALTGWLNLIGAGIMTFAPHRTILALGRLVAGTASGLGISLVPPFLSVIAKSEAELASKSGMVGTMNQLAIVLGICSGQVAGLLLTGEKGEVPGSWRYVTAISGAVAIAQILSASIISSPTGEHKAPASPVDAESGPRDEAASPLLPGASSTPHTQLTLPQILSNPSLRGPSILCAAIMALQQLSGVNAVMFYSTPVLRPLLPTSVGVVGVGITVVNAIMTLPAIFLIDRLGRKTLILASIGGMATTSVLLAFGLNDHLQALSGISIIAFIASFSIGLGPVPFLLTSELVPQPAVAALSSLAISTNWITAFLVALFFLPLRDLLSSPVDPRQPENGRKGEGRVFYVFTIVLLLGGVMILRGLKTRQ</sequence>
<keyword evidence="3" id="KW-0813">Transport</keyword>
<evidence type="ECO:0000256" key="6">
    <source>
        <dbReference type="ARBA" id="ARBA00023136"/>
    </source>
</evidence>
<evidence type="ECO:0000259" key="10">
    <source>
        <dbReference type="PROSITE" id="PS50850"/>
    </source>
</evidence>
<keyword evidence="6 9" id="KW-0472">Membrane</keyword>
<feature type="domain" description="Major facilitator superfamily (MFS) profile" evidence="10">
    <location>
        <begin position="19"/>
        <end position="461"/>
    </location>
</feature>
<comment type="caution">
    <text evidence="11">The sequence shown here is derived from an EMBL/GenBank/DDBJ whole genome shotgun (WGS) entry which is preliminary data.</text>
</comment>
<evidence type="ECO:0000313" key="11">
    <source>
        <dbReference type="EMBL" id="ODO01419.1"/>
    </source>
</evidence>
<reference evidence="11 12" key="1">
    <citation type="submission" date="2016-06" db="EMBL/GenBank/DDBJ databases">
        <title>Evolution of pathogenesis and genome organization in the Tremellales.</title>
        <authorList>
            <person name="Cuomo C."/>
            <person name="Litvintseva A."/>
            <person name="Heitman J."/>
            <person name="Chen Y."/>
            <person name="Sun S."/>
            <person name="Springer D."/>
            <person name="Dromer F."/>
            <person name="Young S."/>
            <person name="Zeng Q."/>
            <person name="Chapman S."/>
            <person name="Gujja S."/>
            <person name="Saif S."/>
            <person name="Birren B."/>
        </authorList>
    </citation>
    <scope>NUCLEOTIDE SEQUENCE [LARGE SCALE GENOMIC DNA]</scope>
    <source>
        <strain evidence="11 12">CBS 6273</strain>
    </source>
</reference>
<organism evidence="11 12">
    <name type="scientific">Cryptococcus amylolentus CBS 6273</name>
    <dbReference type="NCBI Taxonomy" id="1296118"/>
    <lineage>
        <taxon>Eukaryota</taxon>
        <taxon>Fungi</taxon>
        <taxon>Dikarya</taxon>
        <taxon>Basidiomycota</taxon>
        <taxon>Agaricomycotina</taxon>
        <taxon>Tremellomycetes</taxon>
        <taxon>Tremellales</taxon>
        <taxon>Cryptococcaceae</taxon>
        <taxon>Cryptococcus</taxon>
    </lineage>
</organism>
<protein>
    <recommendedName>
        <fullName evidence="10">Major facilitator superfamily (MFS) profile domain-containing protein</fullName>
    </recommendedName>
</protein>
<dbReference type="PANTHER" id="PTHR23503:SF8">
    <property type="entry name" value="FACILITATED GLUCOSE TRANSPORTER PROTEIN 1"/>
    <property type="match status" value="1"/>
</dbReference>
<feature type="transmembrane region" description="Helical" evidence="9">
    <location>
        <begin position="268"/>
        <end position="289"/>
    </location>
</feature>
<dbReference type="EMBL" id="MEKH01000010">
    <property type="protein sequence ID" value="ODO01419.1"/>
    <property type="molecule type" value="Genomic_DNA"/>
</dbReference>
<accession>A0A1E3JKL9</accession>
<evidence type="ECO:0000256" key="7">
    <source>
        <dbReference type="ARBA" id="ARBA00049119"/>
    </source>
</evidence>
<dbReference type="Pfam" id="PF00083">
    <property type="entry name" value="Sugar_tr"/>
    <property type="match status" value="1"/>
</dbReference>
<dbReference type="InterPro" id="IPR003663">
    <property type="entry name" value="Sugar/inositol_transpt"/>
</dbReference>
<evidence type="ECO:0000313" key="12">
    <source>
        <dbReference type="Proteomes" id="UP000095149"/>
    </source>
</evidence>
<feature type="transmembrane region" description="Helical" evidence="9">
    <location>
        <begin position="330"/>
        <end position="350"/>
    </location>
</feature>
<dbReference type="PANTHER" id="PTHR23503">
    <property type="entry name" value="SOLUTE CARRIER FAMILY 2"/>
    <property type="match status" value="1"/>
</dbReference>
<feature type="transmembrane region" description="Helical" evidence="9">
    <location>
        <begin position="63"/>
        <end position="82"/>
    </location>
</feature>
<dbReference type="AlphaFoldDB" id="A0A1E3JKL9"/>
<feature type="region of interest" description="Disordered" evidence="8">
    <location>
        <begin position="215"/>
        <end position="249"/>
    </location>
</feature>
<comment type="catalytic activity">
    <reaction evidence="7">
        <text>myo-inositol(out) + H(+)(out) = myo-inositol(in) + H(+)(in)</text>
        <dbReference type="Rhea" id="RHEA:60364"/>
        <dbReference type="ChEBI" id="CHEBI:15378"/>
        <dbReference type="ChEBI" id="CHEBI:17268"/>
    </reaction>
</comment>
<feature type="transmembrane region" description="Helical" evidence="9">
    <location>
        <begin position="124"/>
        <end position="144"/>
    </location>
</feature>
<dbReference type="PROSITE" id="PS50850">
    <property type="entry name" value="MFS"/>
    <property type="match status" value="1"/>
</dbReference>
<dbReference type="SUPFAM" id="SSF103473">
    <property type="entry name" value="MFS general substrate transporter"/>
    <property type="match status" value="1"/>
</dbReference>
<evidence type="ECO:0000256" key="5">
    <source>
        <dbReference type="ARBA" id="ARBA00022989"/>
    </source>
</evidence>
<dbReference type="GO" id="GO:0016020">
    <property type="term" value="C:membrane"/>
    <property type="evidence" value="ECO:0007669"/>
    <property type="project" value="UniProtKB-SubCell"/>
</dbReference>
<feature type="transmembrane region" description="Helical" evidence="9">
    <location>
        <begin position="301"/>
        <end position="323"/>
    </location>
</feature>
<evidence type="ECO:0000256" key="1">
    <source>
        <dbReference type="ARBA" id="ARBA00004141"/>
    </source>
</evidence>
<feature type="transmembrane region" description="Helical" evidence="9">
    <location>
        <begin position="94"/>
        <end position="112"/>
    </location>
</feature>
<feature type="transmembrane region" description="Helical" evidence="9">
    <location>
        <begin position="392"/>
        <end position="413"/>
    </location>
</feature>
<feature type="transmembrane region" description="Helical" evidence="9">
    <location>
        <begin position="356"/>
        <end position="380"/>
    </location>
</feature>
<dbReference type="PRINTS" id="PR00171">
    <property type="entry name" value="SUGRTRNSPORT"/>
</dbReference>
<keyword evidence="5 9" id="KW-1133">Transmembrane helix</keyword>